<evidence type="ECO:0000313" key="4">
    <source>
        <dbReference type="Proteomes" id="UP000308430"/>
    </source>
</evidence>
<evidence type="ECO:0000313" key="3">
    <source>
        <dbReference type="EMBL" id="THF63656.1"/>
    </source>
</evidence>
<dbReference type="AlphaFoldDB" id="A0A4S4AUP2"/>
<name>A0A4S4AUP2_9RHOO</name>
<dbReference type="EMBL" id="SSOC01000005">
    <property type="protein sequence ID" value="THF63656.1"/>
    <property type="molecule type" value="Genomic_DNA"/>
</dbReference>
<dbReference type="Pfam" id="PF00534">
    <property type="entry name" value="Glycos_transf_1"/>
    <property type="match status" value="1"/>
</dbReference>
<dbReference type="PANTHER" id="PTHR45947">
    <property type="entry name" value="SULFOQUINOVOSYL TRANSFERASE SQD2"/>
    <property type="match status" value="1"/>
</dbReference>
<feature type="domain" description="Glycosyl transferase family 1" evidence="1">
    <location>
        <begin position="178"/>
        <end position="335"/>
    </location>
</feature>
<gene>
    <name evidence="3" type="ORF">E6C76_13775</name>
</gene>
<dbReference type="CDD" id="cd03801">
    <property type="entry name" value="GT4_PimA-like"/>
    <property type="match status" value="1"/>
</dbReference>
<evidence type="ECO:0000259" key="2">
    <source>
        <dbReference type="Pfam" id="PF13439"/>
    </source>
</evidence>
<feature type="domain" description="Glycosyltransferase subfamily 4-like N-terminal" evidence="2">
    <location>
        <begin position="19"/>
        <end position="169"/>
    </location>
</feature>
<accession>A0A4S4AUP2</accession>
<keyword evidence="4" id="KW-1185">Reference proteome</keyword>
<dbReference type="GO" id="GO:0016757">
    <property type="term" value="F:glycosyltransferase activity"/>
    <property type="evidence" value="ECO:0007669"/>
    <property type="project" value="InterPro"/>
</dbReference>
<comment type="caution">
    <text evidence="3">The sequence shown here is derived from an EMBL/GenBank/DDBJ whole genome shotgun (WGS) entry which is preliminary data.</text>
</comment>
<evidence type="ECO:0000259" key="1">
    <source>
        <dbReference type="Pfam" id="PF00534"/>
    </source>
</evidence>
<dbReference type="InterPro" id="IPR050194">
    <property type="entry name" value="Glycosyltransferase_grp1"/>
</dbReference>
<dbReference type="SUPFAM" id="SSF53756">
    <property type="entry name" value="UDP-Glycosyltransferase/glycogen phosphorylase"/>
    <property type="match status" value="1"/>
</dbReference>
<protein>
    <submittedName>
        <fullName evidence="3">Glycosyltransferase family 4 protein</fullName>
    </submittedName>
</protein>
<dbReference type="InterPro" id="IPR028098">
    <property type="entry name" value="Glyco_trans_4-like_N"/>
</dbReference>
<dbReference type="Gene3D" id="3.40.50.2000">
    <property type="entry name" value="Glycogen Phosphorylase B"/>
    <property type="match status" value="2"/>
</dbReference>
<dbReference type="InterPro" id="IPR001296">
    <property type="entry name" value="Glyco_trans_1"/>
</dbReference>
<keyword evidence="3" id="KW-0808">Transferase</keyword>
<dbReference type="RefSeq" id="WP_136348817.1">
    <property type="nucleotide sequence ID" value="NZ_SSOC01000005.1"/>
</dbReference>
<dbReference type="PANTHER" id="PTHR45947:SF3">
    <property type="entry name" value="SULFOQUINOVOSYL TRANSFERASE SQD2"/>
    <property type="match status" value="1"/>
</dbReference>
<dbReference type="OrthoDB" id="267270at2"/>
<organism evidence="3 4">
    <name type="scientific">Pseudothauera nasutitermitis</name>
    <dbReference type="NCBI Taxonomy" id="2565930"/>
    <lineage>
        <taxon>Bacteria</taxon>
        <taxon>Pseudomonadati</taxon>
        <taxon>Pseudomonadota</taxon>
        <taxon>Betaproteobacteria</taxon>
        <taxon>Rhodocyclales</taxon>
        <taxon>Zoogloeaceae</taxon>
        <taxon>Pseudothauera</taxon>
    </lineage>
</organism>
<reference evidence="3 4" key="1">
    <citation type="submission" date="2019-04" db="EMBL/GenBank/DDBJ databases">
        <title>Azoarcus nasutitermitis sp. nov. isolated from termite nest.</title>
        <authorList>
            <person name="Lin S.-Y."/>
            <person name="Hameed A."/>
            <person name="Hsu Y.-H."/>
            <person name="Young C.-C."/>
        </authorList>
    </citation>
    <scope>NUCLEOTIDE SEQUENCE [LARGE SCALE GENOMIC DNA]</scope>
    <source>
        <strain evidence="3 4">CC-YHH838</strain>
    </source>
</reference>
<proteinExistence type="predicted"/>
<dbReference type="Pfam" id="PF13439">
    <property type="entry name" value="Glyco_transf_4"/>
    <property type="match status" value="1"/>
</dbReference>
<sequence>MNWHGLRVALVGPLPPPAGGMANQTRQLAELLRGEGAEVEVVAVNAPYRPAWLGGLRGVRALARLLPYLAALWRAYGRADVAHVMANSGWSWHLFAVPAVWLGVLRGVPVVVNYRGGEAAGFLAGAAPAVRFTLRRAAQLVLPSGFLLEVFGRHGMPGRVVPNIVDPQRFHPDAARRRDEQAPHLVVTRNLEAIYGIDTALRAFAEVRRRYPRARLSVAGEGPQGAELRALAAELGVADATCFTGRLEREQVAALYRDADLMVNPSNVDNMPNAVLEALASGVPVVSTAVGGVPWMVAHERTALLVPADDAQAMAQAVLRVLDDAALHRRLAEAGLAEAQRYRWEAVRGQWAAVYRAALRQYALAVGEE</sequence>
<dbReference type="Proteomes" id="UP000308430">
    <property type="component" value="Unassembled WGS sequence"/>
</dbReference>